<proteinExistence type="predicted"/>
<dbReference type="InterPro" id="IPR011006">
    <property type="entry name" value="CheY-like_superfamily"/>
</dbReference>
<keyword evidence="5" id="KW-1185">Reference proteome</keyword>
<feature type="domain" description="Response regulatory" evidence="3">
    <location>
        <begin position="14"/>
        <end position="132"/>
    </location>
</feature>
<evidence type="ECO:0000259" key="3">
    <source>
        <dbReference type="PROSITE" id="PS50110"/>
    </source>
</evidence>
<keyword evidence="1 2" id="KW-0597">Phosphoprotein</keyword>
<dbReference type="eggNOG" id="ENOG5032Y55">
    <property type="taxonomic scope" value="Bacteria"/>
</dbReference>
<dbReference type="InterPro" id="IPR001789">
    <property type="entry name" value="Sig_transdc_resp-reg_receiver"/>
</dbReference>
<evidence type="ECO:0000256" key="1">
    <source>
        <dbReference type="ARBA" id="ARBA00022553"/>
    </source>
</evidence>
<organism evidence="4 5">
    <name type="scientific">Sulfitobacter donghicola DSW-25 = KCTC 12864 = JCM 14565</name>
    <dbReference type="NCBI Taxonomy" id="1300350"/>
    <lineage>
        <taxon>Bacteria</taxon>
        <taxon>Pseudomonadati</taxon>
        <taxon>Pseudomonadota</taxon>
        <taxon>Alphaproteobacteria</taxon>
        <taxon>Rhodobacterales</taxon>
        <taxon>Roseobacteraceae</taxon>
        <taxon>Sulfitobacter</taxon>
    </lineage>
</organism>
<dbReference type="CDD" id="cd00156">
    <property type="entry name" value="REC"/>
    <property type="match status" value="1"/>
</dbReference>
<dbReference type="Pfam" id="PF00072">
    <property type="entry name" value="Response_reg"/>
    <property type="match status" value="1"/>
</dbReference>
<dbReference type="Proteomes" id="UP000027734">
    <property type="component" value="Unassembled WGS sequence"/>
</dbReference>
<dbReference type="EMBL" id="JAMC01000001">
    <property type="protein sequence ID" value="KEJ91043.1"/>
    <property type="molecule type" value="Genomic_DNA"/>
</dbReference>
<dbReference type="AlphaFoldDB" id="A0A073IL73"/>
<dbReference type="SUPFAM" id="SSF52172">
    <property type="entry name" value="CheY-like"/>
    <property type="match status" value="1"/>
</dbReference>
<reference evidence="4 5" key="1">
    <citation type="submission" date="2014-01" db="EMBL/GenBank/DDBJ databases">
        <title>Sulfitobacter donghicola JCM 14565 Genome Sequencing.</title>
        <authorList>
            <person name="Lai Q."/>
            <person name="Hong Z."/>
        </authorList>
    </citation>
    <scope>NUCLEOTIDE SEQUENCE [LARGE SCALE GENOMIC DNA]</scope>
    <source>
        <strain evidence="4 5">JCM 14565</strain>
    </source>
</reference>
<evidence type="ECO:0000256" key="2">
    <source>
        <dbReference type="PROSITE-ProRule" id="PRU00169"/>
    </source>
</evidence>
<dbReference type="OrthoDB" id="9789181at2"/>
<dbReference type="InterPro" id="IPR050595">
    <property type="entry name" value="Bact_response_regulator"/>
</dbReference>
<dbReference type="Gene3D" id="3.40.50.2300">
    <property type="match status" value="1"/>
</dbReference>
<evidence type="ECO:0000313" key="4">
    <source>
        <dbReference type="EMBL" id="KEJ91043.1"/>
    </source>
</evidence>
<accession>A0A073IL73</accession>
<dbReference type="PANTHER" id="PTHR44591:SF3">
    <property type="entry name" value="RESPONSE REGULATORY DOMAIN-CONTAINING PROTEIN"/>
    <property type="match status" value="1"/>
</dbReference>
<dbReference type="GO" id="GO:0000160">
    <property type="term" value="P:phosphorelay signal transduction system"/>
    <property type="evidence" value="ECO:0007669"/>
    <property type="project" value="InterPro"/>
</dbReference>
<comment type="caution">
    <text evidence="4">The sequence shown here is derived from an EMBL/GenBank/DDBJ whole genome shotgun (WGS) entry which is preliminary data.</text>
</comment>
<dbReference type="PANTHER" id="PTHR44591">
    <property type="entry name" value="STRESS RESPONSE REGULATOR PROTEIN 1"/>
    <property type="match status" value="1"/>
</dbReference>
<dbReference type="PROSITE" id="PS50110">
    <property type="entry name" value="RESPONSE_REGULATORY"/>
    <property type="match status" value="1"/>
</dbReference>
<evidence type="ECO:0000313" key="5">
    <source>
        <dbReference type="Proteomes" id="UP000027734"/>
    </source>
</evidence>
<sequence>MQQENVGTTTSSEICLIVEDNTVDQLMMARVVARSQKSMRIQIAPSLQAARGALSSGAVRLILLDNDLPDGVGADFAIELASYPQLKRTPIVMVSDWPTPFMWEKAAVAGVNYVVSKSDFNASYLEDALKGRADHHSRIRYARRPRRASMRRAS</sequence>
<protein>
    <recommendedName>
        <fullName evidence="3">Response regulatory domain-containing protein</fullName>
    </recommendedName>
</protein>
<dbReference type="SMART" id="SM00448">
    <property type="entry name" value="REC"/>
    <property type="match status" value="1"/>
</dbReference>
<dbReference type="STRING" id="1300350.Z948_1404"/>
<feature type="modified residue" description="4-aspartylphosphate" evidence="2">
    <location>
        <position position="65"/>
    </location>
</feature>
<gene>
    <name evidence="4" type="ORF">DSW25_00580</name>
</gene>
<name>A0A073IL73_9RHOB</name>
<dbReference type="RefSeq" id="WP_025058817.1">
    <property type="nucleotide sequence ID" value="NZ_JAMC01000001.1"/>
</dbReference>